<keyword evidence="2" id="KW-1185">Reference proteome</keyword>
<dbReference type="EMBL" id="JABBWD010000032">
    <property type="protein sequence ID" value="KAG1775654.1"/>
    <property type="molecule type" value="Genomic_DNA"/>
</dbReference>
<sequence>MTSVGAYNTVVFGISNPERPPLSPPVGPLAVVLAASLMIGTSHTFASPDSWSFDSFITPNDQETLGTGDLILVYRQVFNSFVQPLPLPVFSATLDSIVAWGRDHVEFVVTDFNTGSNHPKTIRLPLVVVQLSVWQHLQSWFYPFPRTASAPSPSKEQLHK</sequence>
<gene>
    <name evidence="1" type="ORF">EV702DRAFT_1046761</name>
</gene>
<dbReference type="Proteomes" id="UP000714275">
    <property type="component" value="Unassembled WGS sequence"/>
</dbReference>
<organism evidence="1 2">
    <name type="scientific">Suillus placidus</name>
    <dbReference type="NCBI Taxonomy" id="48579"/>
    <lineage>
        <taxon>Eukaryota</taxon>
        <taxon>Fungi</taxon>
        <taxon>Dikarya</taxon>
        <taxon>Basidiomycota</taxon>
        <taxon>Agaricomycotina</taxon>
        <taxon>Agaricomycetes</taxon>
        <taxon>Agaricomycetidae</taxon>
        <taxon>Boletales</taxon>
        <taxon>Suillineae</taxon>
        <taxon>Suillaceae</taxon>
        <taxon>Suillus</taxon>
    </lineage>
</organism>
<name>A0A9P6ZRZ8_9AGAM</name>
<dbReference type="AlphaFoldDB" id="A0A9P6ZRZ8"/>
<evidence type="ECO:0000313" key="1">
    <source>
        <dbReference type="EMBL" id="KAG1775654.1"/>
    </source>
</evidence>
<accession>A0A9P6ZRZ8</accession>
<comment type="caution">
    <text evidence="1">The sequence shown here is derived from an EMBL/GenBank/DDBJ whole genome shotgun (WGS) entry which is preliminary data.</text>
</comment>
<dbReference type="OrthoDB" id="2626008at2759"/>
<evidence type="ECO:0000313" key="2">
    <source>
        <dbReference type="Proteomes" id="UP000714275"/>
    </source>
</evidence>
<proteinExistence type="predicted"/>
<protein>
    <submittedName>
        <fullName evidence="1">Uncharacterized protein</fullName>
    </submittedName>
</protein>
<reference evidence="1" key="1">
    <citation type="journal article" date="2020" name="New Phytol.">
        <title>Comparative genomics reveals dynamic genome evolution in host specialist ectomycorrhizal fungi.</title>
        <authorList>
            <person name="Lofgren L.A."/>
            <person name="Nguyen N.H."/>
            <person name="Vilgalys R."/>
            <person name="Ruytinx J."/>
            <person name="Liao H.L."/>
            <person name="Branco S."/>
            <person name="Kuo A."/>
            <person name="LaButti K."/>
            <person name="Lipzen A."/>
            <person name="Andreopoulos W."/>
            <person name="Pangilinan J."/>
            <person name="Riley R."/>
            <person name="Hundley H."/>
            <person name="Na H."/>
            <person name="Barry K."/>
            <person name="Grigoriev I.V."/>
            <person name="Stajich J.E."/>
            <person name="Kennedy P.G."/>
        </authorList>
    </citation>
    <scope>NUCLEOTIDE SEQUENCE</scope>
    <source>
        <strain evidence="1">DOB743</strain>
    </source>
</reference>